<dbReference type="InterPro" id="IPR005119">
    <property type="entry name" value="LysR_subst-bd"/>
</dbReference>
<dbReference type="Proteomes" id="UP001524547">
    <property type="component" value="Unassembled WGS sequence"/>
</dbReference>
<keyword evidence="3" id="KW-0238">DNA-binding</keyword>
<evidence type="ECO:0000256" key="1">
    <source>
        <dbReference type="ARBA" id="ARBA00009437"/>
    </source>
</evidence>
<evidence type="ECO:0000256" key="2">
    <source>
        <dbReference type="ARBA" id="ARBA00023015"/>
    </source>
</evidence>
<dbReference type="InterPro" id="IPR036390">
    <property type="entry name" value="WH_DNA-bd_sf"/>
</dbReference>
<dbReference type="PROSITE" id="PS50931">
    <property type="entry name" value="HTH_LYSR"/>
    <property type="match status" value="1"/>
</dbReference>
<evidence type="ECO:0000313" key="7">
    <source>
        <dbReference type="Proteomes" id="UP001524547"/>
    </source>
</evidence>
<dbReference type="Pfam" id="PF03466">
    <property type="entry name" value="LysR_substrate"/>
    <property type="match status" value="1"/>
</dbReference>
<dbReference type="Pfam" id="PF00126">
    <property type="entry name" value="HTH_1"/>
    <property type="match status" value="1"/>
</dbReference>
<evidence type="ECO:0000256" key="4">
    <source>
        <dbReference type="ARBA" id="ARBA00023163"/>
    </source>
</evidence>
<dbReference type="InterPro" id="IPR058163">
    <property type="entry name" value="LysR-type_TF_proteobact-type"/>
</dbReference>
<dbReference type="SUPFAM" id="SSF53850">
    <property type="entry name" value="Periplasmic binding protein-like II"/>
    <property type="match status" value="1"/>
</dbReference>
<dbReference type="PANTHER" id="PTHR30537">
    <property type="entry name" value="HTH-TYPE TRANSCRIPTIONAL REGULATOR"/>
    <property type="match status" value="1"/>
</dbReference>
<organism evidence="6 7">
    <name type="scientific">Rhizosaccharibacter radicis</name>
    <dbReference type="NCBI Taxonomy" id="2782605"/>
    <lineage>
        <taxon>Bacteria</taxon>
        <taxon>Pseudomonadati</taxon>
        <taxon>Pseudomonadota</taxon>
        <taxon>Alphaproteobacteria</taxon>
        <taxon>Acetobacterales</taxon>
        <taxon>Acetobacteraceae</taxon>
        <taxon>Rhizosaccharibacter</taxon>
    </lineage>
</organism>
<dbReference type="PANTHER" id="PTHR30537:SF5">
    <property type="entry name" value="HTH-TYPE TRANSCRIPTIONAL ACTIVATOR TTDR-RELATED"/>
    <property type="match status" value="1"/>
</dbReference>
<keyword evidence="4" id="KW-0804">Transcription</keyword>
<dbReference type="SUPFAM" id="SSF46785">
    <property type="entry name" value="Winged helix' DNA-binding domain"/>
    <property type="match status" value="1"/>
</dbReference>
<sequence>MDRSLISLDRMASFVRVAERNSLSAVARELGVGQSTITRHLSELEKALGVALLHRTTRRVTLTDEGRRFHQEARAILHRVEAAAESARRGGQAAAGIVRITSTAALGVRHVSPLLFGFQDRHPGIRIDLSLSDDRVNLVRENRDIALRCGTVADSAMKRRALGWSERMLVASRAYLEARGRPGRAADLGRHDMIRMLIIAGSDCIDLRDREGGRCVLPVEAPFLTDHGLAVREAIVAGRGIALAHRWLVDDLLAAGMVEIVLPEFRAPPMPLTLLIVPERSRVERVRLAIDHLAEGARTLPGVFPTEPEALRGG</sequence>
<reference evidence="6 7" key="1">
    <citation type="submission" date="2022-06" db="EMBL/GenBank/DDBJ databases">
        <title>Rhizosaccharibacter gen. nov. sp. nov. KSS12, endophytic bacteria isolated from sugarcane.</title>
        <authorList>
            <person name="Pitiwittayakul N."/>
        </authorList>
    </citation>
    <scope>NUCLEOTIDE SEQUENCE [LARGE SCALE GENOMIC DNA]</scope>
    <source>
        <strain evidence="6 7">KSS12</strain>
    </source>
</reference>
<keyword evidence="7" id="KW-1185">Reference proteome</keyword>
<proteinExistence type="inferred from homology"/>
<evidence type="ECO:0000313" key="6">
    <source>
        <dbReference type="EMBL" id="MCQ8240952.1"/>
    </source>
</evidence>
<dbReference type="InterPro" id="IPR000847">
    <property type="entry name" value="LysR_HTH_N"/>
</dbReference>
<name>A0ABT1VX91_9PROT</name>
<feature type="domain" description="HTH lysR-type" evidence="5">
    <location>
        <begin position="6"/>
        <end position="63"/>
    </location>
</feature>
<evidence type="ECO:0000259" key="5">
    <source>
        <dbReference type="PROSITE" id="PS50931"/>
    </source>
</evidence>
<dbReference type="CDD" id="cd08422">
    <property type="entry name" value="PBP2_CrgA_like"/>
    <property type="match status" value="1"/>
</dbReference>
<dbReference type="RefSeq" id="WP_422919699.1">
    <property type="nucleotide sequence ID" value="NZ_JAMZEJ010000005.1"/>
</dbReference>
<accession>A0ABT1VX91</accession>
<dbReference type="Gene3D" id="3.40.190.290">
    <property type="match status" value="1"/>
</dbReference>
<comment type="similarity">
    <text evidence="1">Belongs to the LysR transcriptional regulatory family.</text>
</comment>
<dbReference type="Gene3D" id="1.10.10.10">
    <property type="entry name" value="Winged helix-like DNA-binding domain superfamily/Winged helix DNA-binding domain"/>
    <property type="match status" value="1"/>
</dbReference>
<evidence type="ECO:0000256" key="3">
    <source>
        <dbReference type="ARBA" id="ARBA00023125"/>
    </source>
</evidence>
<gene>
    <name evidence="6" type="ORF">NFI88_08900</name>
</gene>
<keyword evidence="2" id="KW-0805">Transcription regulation</keyword>
<comment type="caution">
    <text evidence="6">The sequence shown here is derived from an EMBL/GenBank/DDBJ whole genome shotgun (WGS) entry which is preliminary data.</text>
</comment>
<dbReference type="InterPro" id="IPR036388">
    <property type="entry name" value="WH-like_DNA-bd_sf"/>
</dbReference>
<protein>
    <submittedName>
        <fullName evidence="6">LysR family transcriptional regulator</fullName>
    </submittedName>
</protein>
<dbReference type="EMBL" id="JAMZEJ010000005">
    <property type="protein sequence ID" value="MCQ8240952.1"/>
    <property type="molecule type" value="Genomic_DNA"/>
</dbReference>